<name>A0ABR4AFC9_9LECA</name>
<keyword evidence="3" id="KW-1185">Reference proteome</keyword>
<evidence type="ECO:0000313" key="3">
    <source>
        <dbReference type="Proteomes" id="UP001590950"/>
    </source>
</evidence>
<reference evidence="2 3" key="1">
    <citation type="submission" date="2024-09" db="EMBL/GenBank/DDBJ databases">
        <title>Rethinking Asexuality: The Enigmatic Case of Functional Sexual Genes in Lepraria (Stereocaulaceae).</title>
        <authorList>
            <person name="Doellman M."/>
            <person name="Sun Y."/>
            <person name="Barcenas-Pena A."/>
            <person name="Lumbsch H.T."/>
            <person name="Grewe F."/>
        </authorList>
    </citation>
    <scope>NUCLEOTIDE SEQUENCE [LARGE SCALE GENOMIC DNA]</scope>
    <source>
        <strain evidence="2 3">Mercado 3170</strain>
    </source>
</reference>
<evidence type="ECO:0000313" key="2">
    <source>
        <dbReference type="EMBL" id="KAL2044184.1"/>
    </source>
</evidence>
<gene>
    <name evidence="2" type="ORF">N7G274_002889</name>
</gene>
<dbReference type="EMBL" id="JBEFKJ010000009">
    <property type="protein sequence ID" value="KAL2044184.1"/>
    <property type="molecule type" value="Genomic_DNA"/>
</dbReference>
<proteinExistence type="predicted"/>
<accession>A0ABR4AFC9</accession>
<evidence type="ECO:0000256" key="1">
    <source>
        <dbReference type="SAM" id="MobiDB-lite"/>
    </source>
</evidence>
<sequence>MHISNVLPTASRQPQSTWHRLRDTPTPHSNPKLACNLSHAVMLQSHERRLTQDLLIRNRLGRMWRYLSGSLSLSLPLPRSPVGAKANRTAPKHLTFRSPKPLGLIAKISPYGVPNN</sequence>
<organism evidence="2 3">
    <name type="scientific">Stereocaulon virgatum</name>
    <dbReference type="NCBI Taxonomy" id="373712"/>
    <lineage>
        <taxon>Eukaryota</taxon>
        <taxon>Fungi</taxon>
        <taxon>Dikarya</taxon>
        <taxon>Ascomycota</taxon>
        <taxon>Pezizomycotina</taxon>
        <taxon>Lecanoromycetes</taxon>
        <taxon>OSLEUM clade</taxon>
        <taxon>Lecanoromycetidae</taxon>
        <taxon>Lecanorales</taxon>
        <taxon>Lecanorineae</taxon>
        <taxon>Stereocaulaceae</taxon>
        <taxon>Stereocaulon</taxon>
    </lineage>
</organism>
<protein>
    <submittedName>
        <fullName evidence="2">Uncharacterized protein</fullName>
    </submittedName>
</protein>
<feature type="region of interest" description="Disordered" evidence="1">
    <location>
        <begin position="1"/>
        <end position="28"/>
    </location>
</feature>
<dbReference type="Proteomes" id="UP001590950">
    <property type="component" value="Unassembled WGS sequence"/>
</dbReference>
<feature type="compositionally biased region" description="Polar residues" evidence="1">
    <location>
        <begin position="1"/>
        <end position="18"/>
    </location>
</feature>
<comment type="caution">
    <text evidence="2">The sequence shown here is derived from an EMBL/GenBank/DDBJ whole genome shotgun (WGS) entry which is preliminary data.</text>
</comment>